<dbReference type="GO" id="GO:0005525">
    <property type="term" value="F:GTP binding"/>
    <property type="evidence" value="ECO:0007669"/>
    <property type="project" value="UniProtKB-KW"/>
</dbReference>
<keyword evidence="3" id="KW-0342">GTP-binding</keyword>
<dbReference type="PANTHER" id="PTHR10903:SF170">
    <property type="entry name" value="GTPASE IMAP FAMILY MEMBER 7"/>
    <property type="match status" value="1"/>
</dbReference>
<dbReference type="KEGG" id="snh:120024740"/>
<dbReference type="InterPro" id="IPR045058">
    <property type="entry name" value="GIMA/IAN/Toc"/>
</dbReference>
<sequence>MYRLVLIGESGSGKSASGNTILNRQEFEASPSATSVTRTCQSGNSQLGENGVLVVDTPGFFGNNLTESQSRAEIFKCVRLCAQGPHAFILTIQIGRYAEQERRVVDQMVSVFGEITLKNYSVVLFTRGDDLEKMTLQEYLRTAPQELNDLLSRCGGRYHVFNNRDRNNRKQVTELLETVKRMVNTNHGGYYVFPDHVIMEKIVAGLAAGAVVGACAGVCPPVAVGLVLGKAVTVTVGVTCAAVGGGLGARAGKDAASVKDAVVKGAIAGAIAGAVVRQY</sequence>
<dbReference type="RefSeq" id="XP_038824948.1">
    <property type="nucleotide sequence ID" value="XM_038969020.1"/>
</dbReference>
<feature type="domain" description="AIG1-type G" evidence="4">
    <location>
        <begin position="1"/>
        <end position="200"/>
    </location>
</feature>
<evidence type="ECO:0000256" key="1">
    <source>
        <dbReference type="ARBA" id="ARBA00008535"/>
    </source>
</evidence>
<dbReference type="InterPro" id="IPR027417">
    <property type="entry name" value="P-loop_NTPase"/>
</dbReference>
<dbReference type="CDD" id="cd01852">
    <property type="entry name" value="AIG1"/>
    <property type="match status" value="1"/>
</dbReference>
<protein>
    <submittedName>
        <fullName evidence="6">GTPase IMAP family member 9-like</fullName>
    </submittedName>
</protein>
<keyword evidence="2" id="KW-0547">Nucleotide-binding</keyword>
<keyword evidence="5" id="KW-1185">Reference proteome</keyword>
<evidence type="ECO:0000313" key="6">
    <source>
        <dbReference type="RefSeq" id="XP_038824948.1"/>
    </source>
</evidence>
<gene>
    <name evidence="6" type="primary">LOC120024740</name>
</gene>
<dbReference type="InterPro" id="IPR006703">
    <property type="entry name" value="G_AIG1"/>
</dbReference>
<comment type="similarity">
    <text evidence="1">Belongs to the TRAFAC class TrmE-Era-EngA-EngB-Septin-like GTPase superfamily. AIG1/Toc34/Toc159-like paraseptin GTPase family. IAN subfamily.</text>
</comment>
<dbReference type="Gene3D" id="3.40.50.300">
    <property type="entry name" value="P-loop containing nucleotide triphosphate hydrolases"/>
    <property type="match status" value="1"/>
</dbReference>
<organism evidence="5 6">
    <name type="scientific">Salvelinus namaycush</name>
    <name type="common">Lake trout</name>
    <name type="synonym">Salmo namaycush</name>
    <dbReference type="NCBI Taxonomy" id="8040"/>
    <lineage>
        <taxon>Eukaryota</taxon>
        <taxon>Metazoa</taxon>
        <taxon>Chordata</taxon>
        <taxon>Craniata</taxon>
        <taxon>Vertebrata</taxon>
        <taxon>Euteleostomi</taxon>
        <taxon>Actinopterygii</taxon>
        <taxon>Neopterygii</taxon>
        <taxon>Teleostei</taxon>
        <taxon>Protacanthopterygii</taxon>
        <taxon>Salmoniformes</taxon>
        <taxon>Salmonidae</taxon>
        <taxon>Salmoninae</taxon>
        <taxon>Salvelinus</taxon>
    </lineage>
</organism>
<dbReference type="AlphaFoldDB" id="A0A8U0PI28"/>
<evidence type="ECO:0000313" key="5">
    <source>
        <dbReference type="Proteomes" id="UP000808372"/>
    </source>
</evidence>
<dbReference type="SUPFAM" id="SSF52540">
    <property type="entry name" value="P-loop containing nucleoside triphosphate hydrolases"/>
    <property type="match status" value="1"/>
</dbReference>
<proteinExistence type="inferred from homology"/>
<dbReference type="PANTHER" id="PTHR10903">
    <property type="entry name" value="GTPASE, IMAP FAMILY MEMBER-RELATED"/>
    <property type="match status" value="1"/>
</dbReference>
<dbReference type="Proteomes" id="UP000808372">
    <property type="component" value="Chromosome 30"/>
</dbReference>
<evidence type="ECO:0000259" key="4">
    <source>
        <dbReference type="PROSITE" id="PS51720"/>
    </source>
</evidence>
<dbReference type="FunFam" id="3.40.50.300:FF:000366">
    <property type="entry name" value="GTPase, IMAP family member 2"/>
    <property type="match status" value="1"/>
</dbReference>
<evidence type="ECO:0000256" key="3">
    <source>
        <dbReference type="ARBA" id="ARBA00023134"/>
    </source>
</evidence>
<reference evidence="6" key="1">
    <citation type="submission" date="2025-08" db="UniProtKB">
        <authorList>
            <consortium name="RefSeq"/>
        </authorList>
    </citation>
    <scope>IDENTIFICATION</scope>
    <source>
        <tissue evidence="6">White muscle</tissue>
    </source>
</reference>
<dbReference type="Pfam" id="PF04548">
    <property type="entry name" value="AIG1"/>
    <property type="match status" value="1"/>
</dbReference>
<evidence type="ECO:0000256" key="2">
    <source>
        <dbReference type="ARBA" id="ARBA00022741"/>
    </source>
</evidence>
<accession>A0A8U0PI28</accession>
<dbReference type="GeneID" id="120024740"/>
<dbReference type="PROSITE" id="PS51720">
    <property type="entry name" value="G_AIG1"/>
    <property type="match status" value="1"/>
</dbReference>
<name>A0A8U0PI28_SALNM</name>